<evidence type="ECO:0000256" key="2">
    <source>
        <dbReference type="ARBA" id="ARBA00022556"/>
    </source>
</evidence>
<accession>A0A5C6ERX4</accession>
<dbReference type="GO" id="GO:0016410">
    <property type="term" value="F:N-acyltransferase activity"/>
    <property type="evidence" value="ECO:0007669"/>
    <property type="project" value="InterPro"/>
</dbReference>
<dbReference type="RefSeq" id="WP_146534532.1">
    <property type="nucleotide sequence ID" value="NZ_SJPX01000003.1"/>
</dbReference>
<reference evidence="9 10" key="1">
    <citation type="submission" date="2019-02" db="EMBL/GenBank/DDBJ databases">
        <title>Deep-cultivation of Planctomycetes and their phenomic and genomic characterization uncovers novel biology.</title>
        <authorList>
            <person name="Wiegand S."/>
            <person name="Jogler M."/>
            <person name="Boedeker C."/>
            <person name="Pinto D."/>
            <person name="Vollmers J."/>
            <person name="Rivas-Marin E."/>
            <person name="Kohn T."/>
            <person name="Peeters S.H."/>
            <person name="Heuer A."/>
            <person name="Rast P."/>
            <person name="Oberbeckmann S."/>
            <person name="Bunk B."/>
            <person name="Jeske O."/>
            <person name="Meyerdierks A."/>
            <person name="Storesund J.E."/>
            <person name="Kallscheuer N."/>
            <person name="Luecker S."/>
            <person name="Lage O.M."/>
            <person name="Pohl T."/>
            <person name="Merkel B.J."/>
            <person name="Hornburger P."/>
            <person name="Mueller R.-W."/>
            <person name="Bruemmer F."/>
            <person name="Labrenz M."/>
            <person name="Spormann A.M."/>
            <person name="Op Den Camp H."/>
            <person name="Overmann J."/>
            <person name="Amann R."/>
            <person name="Jetten M.S.M."/>
            <person name="Mascher T."/>
            <person name="Medema M.H."/>
            <person name="Devos D.P."/>
            <person name="Kaster A.-K."/>
            <person name="Ovreas L."/>
            <person name="Rohde M."/>
            <person name="Galperin M.Y."/>
            <person name="Jogler C."/>
        </authorList>
    </citation>
    <scope>NUCLEOTIDE SEQUENCE [LARGE SCALE GENOMIC DNA]</scope>
    <source>
        <strain evidence="9 10">Poly59</strain>
    </source>
</reference>
<dbReference type="GO" id="GO:0009245">
    <property type="term" value="P:lipid A biosynthetic process"/>
    <property type="evidence" value="ECO:0007669"/>
    <property type="project" value="UniProtKB-UniRule"/>
</dbReference>
<keyword evidence="1 7" id="KW-0444">Lipid biosynthesis</keyword>
<keyword evidence="3 7" id="KW-0808">Transferase</keyword>
<dbReference type="UniPathway" id="UPA00973"/>
<dbReference type="InterPro" id="IPR001451">
    <property type="entry name" value="Hexapep"/>
</dbReference>
<gene>
    <name evidence="7 9" type="primary">lpxD</name>
    <name evidence="9" type="ORF">Poly59_26930</name>
</gene>
<keyword evidence="5 7" id="KW-0443">Lipid metabolism</keyword>
<comment type="catalytic activity">
    <reaction evidence="7">
        <text>a UDP-3-O-[(3R)-3-hydroxyacyl]-alpha-D-glucosamine + a (3R)-hydroxyacyl-[ACP] = a UDP-2-N,3-O-bis[(3R)-3-hydroxyacyl]-alpha-D-glucosamine + holo-[ACP] + H(+)</text>
        <dbReference type="Rhea" id="RHEA:53836"/>
        <dbReference type="Rhea" id="RHEA-COMP:9685"/>
        <dbReference type="Rhea" id="RHEA-COMP:9945"/>
        <dbReference type="ChEBI" id="CHEBI:15378"/>
        <dbReference type="ChEBI" id="CHEBI:64479"/>
        <dbReference type="ChEBI" id="CHEBI:78827"/>
        <dbReference type="ChEBI" id="CHEBI:137740"/>
        <dbReference type="ChEBI" id="CHEBI:137748"/>
        <dbReference type="EC" id="2.3.1.191"/>
    </reaction>
</comment>
<dbReference type="Proteomes" id="UP000317977">
    <property type="component" value="Unassembled WGS sequence"/>
</dbReference>
<dbReference type="PROSITE" id="PS00101">
    <property type="entry name" value="HEXAPEP_TRANSFERASES"/>
    <property type="match status" value="1"/>
</dbReference>
<evidence type="ECO:0000256" key="3">
    <source>
        <dbReference type="ARBA" id="ARBA00022679"/>
    </source>
</evidence>
<dbReference type="GO" id="GO:0016020">
    <property type="term" value="C:membrane"/>
    <property type="evidence" value="ECO:0007669"/>
    <property type="project" value="GOC"/>
</dbReference>
<evidence type="ECO:0000313" key="10">
    <source>
        <dbReference type="Proteomes" id="UP000317977"/>
    </source>
</evidence>
<evidence type="ECO:0000256" key="1">
    <source>
        <dbReference type="ARBA" id="ARBA00022516"/>
    </source>
</evidence>
<dbReference type="GO" id="GO:0103118">
    <property type="term" value="F:UDP-3-O-[(3R)-3-hydroxyacyl]-glucosamine N-acyltransferase activity"/>
    <property type="evidence" value="ECO:0007669"/>
    <property type="project" value="UniProtKB-EC"/>
</dbReference>
<sequence>MRPAPCLYTKVRSADSKYSNLNTAIQTQPPAGNTMQLEQIAAMVDGRLVCDSSNLDAICVGTNPPDQAGTGEITMLDDPKRAETVAGLIADSGVIAIMTSTEADNFPCAQIVVDNPHTAFATVVAHYRPPVDQSMLADRIDPTAQIDPTASIHPSAIIGAGASIGARTRIAPGVVVMPRCTIGEDCVLYANVTLYEYTSLGDRVVIHAGTVIGAHGFGYRQQNGRHVPTAQLGYVAIESDVEIGASVTIDRGTYGATRIGEGTKIDNQVMIAHNCQIGRHNLLCSQVGIAGSSRTGDYVILAGQVGLKDHISLGDHAIVGAQAGVMDDCPGNQVYLGSPATPQREQMQIMAVERKLPEMRREVKKLRRDFDALIASIEQSKSGESKAGGDAEPNRNAA</sequence>
<dbReference type="EMBL" id="SJPX01000003">
    <property type="protein sequence ID" value="TWU51104.1"/>
    <property type="molecule type" value="Genomic_DNA"/>
</dbReference>
<keyword evidence="10" id="KW-1185">Reference proteome</keyword>
<keyword evidence="4 7" id="KW-0677">Repeat</keyword>
<dbReference type="AlphaFoldDB" id="A0A5C6ERX4"/>
<dbReference type="InterPro" id="IPR011004">
    <property type="entry name" value="Trimer_LpxA-like_sf"/>
</dbReference>
<protein>
    <recommendedName>
        <fullName evidence="7">UDP-3-O-acylglucosamine N-acyltransferase</fullName>
        <ecNumber evidence="7">2.3.1.191</ecNumber>
    </recommendedName>
</protein>
<feature type="active site" description="Proton acceptor" evidence="7">
    <location>
        <position position="273"/>
    </location>
</feature>
<dbReference type="Gene3D" id="3.40.1390.10">
    <property type="entry name" value="MurE/MurF, N-terminal domain"/>
    <property type="match status" value="1"/>
</dbReference>
<feature type="region of interest" description="Disordered" evidence="8">
    <location>
        <begin position="377"/>
        <end position="398"/>
    </location>
</feature>
<dbReference type="Gene3D" id="2.160.10.10">
    <property type="entry name" value="Hexapeptide repeat proteins"/>
    <property type="match status" value="1"/>
</dbReference>
<dbReference type="NCBIfam" id="TIGR01853">
    <property type="entry name" value="lipid_A_lpxD"/>
    <property type="match status" value="1"/>
</dbReference>
<comment type="caution">
    <text evidence="9">The sequence shown here is derived from an EMBL/GenBank/DDBJ whole genome shotgun (WGS) entry which is preliminary data.</text>
</comment>
<evidence type="ECO:0000256" key="7">
    <source>
        <dbReference type="HAMAP-Rule" id="MF_00523"/>
    </source>
</evidence>
<dbReference type="PANTHER" id="PTHR43378">
    <property type="entry name" value="UDP-3-O-ACYLGLUCOSAMINE N-ACYLTRANSFERASE"/>
    <property type="match status" value="1"/>
</dbReference>
<dbReference type="InterPro" id="IPR007691">
    <property type="entry name" value="LpxD"/>
</dbReference>
<dbReference type="SUPFAM" id="SSF51161">
    <property type="entry name" value="Trimeric LpxA-like enzymes"/>
    <property type="match status" value="1"/>
</dbReference>
<keyword evidence="2 7" id="KW-0441">Lipid A biosynthesis</keyword>
<dbReference type="HAMAP" id="MF_00523">
    <property type="entry name" value="LpxD"/>
    <property type="match status" value="1"/>
</dbReference>
<proteinExistence type="inferred from homology"/>
<dbReference type="PANTHER" id="PTHR43378:SF2">
    <property type="entry name" value="UDP-3-O-ACYLGLUCOSAMINE N-ACYLTRANSFERASE 1, MITOCHONDRIAL-RELATED"/>
    <property type="match status" value="1"/>
</dbReference>
<name>A0A5C6ERX4_9BACT</name>
<dbReference type="EC" id="2.3.1.191" evidence="7"/>
<comment type="function">
    <text evidence="7">Catalyzes the N-acylation of UDP-3-O-acylglucosamine using 3-hydroxyacyl-ACP as the acyl donor. Is involved in the biosynthesis of lipid A, a phosphorylated glycolipid that anchors the lipopolysaccharide to the outer membrane of the cell.</text>
</comment>
<organism evidence="9 10">
    <name type="scientific">Rubripirellula reticaptiva</name>
    <dbReference type="NCBI Taxonomy" id="2528013"/>
    <lineage>
        <taxon>Bacteria</taxon>
        <taxon>Pseudomonadati</taxon>
        <taxon>Planctomycetota</taxon>
        <taxon>Planctomycetia</taxon>
        <taxon>Pirellulales</taxon>
        <taxon>Pirellulaceae</taxon>
        <taxon>Rubripirellula</taxon>
    </lineage>
</organism>
<dbReference type="InterPro" id="IPR018357">
    <property type="entry name" value="Hexapep_transf_CS"/>
</dbReference>
<dbReference type="CDD" id="cd03352">
    <property type="entry name" value="LbH_LpxD"/>
    <property type="match status" value="1"/>
</dbReference>
<keyword evidence="6 7" id="KW-0012">Acyltransferase</keyword>
<evidence type="ECO:0000256" key="4">
    <source>
        <dbReference type="ARBA" id="ARBA00022737"/>
    </source>
</evidence>
<dbReference type="Pfam" id="PF00132">
    <property type="entry name" value="Hexapep"/>
    <property type="match status" value="2"/>
</dbReference>
<comment type="subunit">
    <text evidence="7">Homotrimer.</text>
</comment>
<dbReference type="NCBIfam" id="NF002060">
    <property type="entry name" value="PRK00892.1"/>
    <property type="match status" value="1"/>
</dbReference>
<evidence type="ECO:0000256" key="6">
    <source>
        <dbReference type="ARBA" id="ARBA00023315"/>
    </source>
</evidence>
<evidence type="ECO:0000256" key="5">
    <source>
        <dbReference type="ARBA" id="ARBA00023098"/>
    </source>
</evidence>
<feature type="compositionally biased region" description="Basic and acidic residues" evidence="8">
    <location>
        <begin position="381"/>
        <end position="398"/>
    </location>
</feature>
<dbReference type="OrthoDB" id="9784739at2"/>
<comment type="similarity">
    <text evidence="7">Belongs to the transferase hexapeptide repeat family. LpxD subfamily.</text>
</comment>
<comment type="pathway">
    <text evidence="7">Bacterial outer membrane biogenesis; LPS lipid A biosynthesis.</text>
</comment>
<evidence type="ECO:0000256" key="8">
    <source>
        <dbReference type="SAM" id="MobiDB-lite"/>
    </source>
</evidence>
<evidence type="ECO:0000313" key="9">
    <source>
        <dbReference type="EMBL" id="TWU51104.1"/>
    </source>
</evidence>